<dbReference type="InterPro" id="IPR003660">
    <property type="entry name" value="HAMP_dom"/>
</dbReference>
<dbReference type="Pfam" id="PF00015">
    <property type="entry name" value="MCPsignal"/>
    <property type="match status" value="1"/>
</dbReference>
<dbReference type="PROSITE" id="PS50906">
    <property type="entry name" value="NIT"/>
    <property type="match status" value="1"/>
</dbReference>
<comment type="subcellular location">
    <subcellularLocation>
        <location evidence="1">Membrane</location>
        <topology evidence="1">Multi-pass membrane protein</topology>
    </subcellularLocation>
</comment>
<dbReference type="AlphaFoldDB" id="A0A220UNJ4"/>
<evidence type="ECO:0000256" key="2">
    <source>
        <dbReference type="ARBA" id="ARBA00022692"/>
    </source>
</evidence>
<evidence type="ECO:0000256" key="5">
    <source>
        <dbReference type="ARBA" id="ARBA00023224"/>
    </source>
</evidence>
<evidence type="ECO:0000256" key="3">
    <source>
        <dbReference type="ARBA" id="ARBA00022989"/>
    </source>
</evidence>
<dbReference type="PROSITE" id="PS50111">
    <property type="entry name" value="CHEMOTAXIS_TRANSDUC_2"/>
    <property type="match status" value="1"/>
</dbReference>
<feature type="transmembrane region" description="Helical" evidence="8">
    <location>
        <begin position="15"/>
        <end position="35"/>
    </location>
</feature>
<evidence type="ECO:0000259" key="9">
    <source>
        <dbReference type="PROSITE" id="PS50111"/>
    </source>
</evidence>
<proteinExistence type="inferred from homology"/>
<dbReference type="RefSeq" id="WP_089067962.1">
    <property type="nucleotide sequence ID" value="NZ_CP022358.1"/>
</dbReference>
<keyword evidence="3 8" id="KW-1133">Transmembrane helix</keyword>
<reference evidence="12 13" key="1">
    <citation type="submission" date="2017-07" db="EMBL/GenBank/DDBJ databases">
        <title>Phenotypical and genomic characterization of a clinical isolate of Shewanella bicestrii sp. nov. producing an extended-spectrum beta-lactamase and a new oxacillinase variant.</title>
        <authorList>
            <person name="Jousset A.B."/>
            <person name="Bonnin R.A."/>
            <person name="Girlich D."/>
            <person name="Dabos L."/>
            <person name="Potron A."/>
            <person name="Dortet L."/>
            <person name="Glaser P."/>
            <person name="Naas T."/>
        </authorList>
    </citation>
    <scope>NUCLEOTIDE SEQUENCE [LARGE SCALE GENOMIC DNA]</scope>
    <source>
        <strain evidence="12 13">JAB-1</strain>
    </source>
</reference>
<feature type="domain" description="HAMP" evidence="10">
    <location>
        <begin position="354"/>
        <end position="386"/>
    </location>
</feature>
<dbReference type="InterPro" id="IPR004090">
    <property type="entry name" value="Chemotax_Me-accpt_rcpt"/>
</dbReference>
<evidence type="ECO:0000313" key="13">
    <source>
        <dbReference type="Proteomes" id="UP000198367"/>
    </source>
</evidence>
<keyword evidence="13" id="KW-1185">Reference proteome</keyword>
<feature type="transmembrane region" description="Helical" evidence="8">
    <location>
        <begin position="311"/>
        <end position="335"/>
    </location>
</feature>
<evidence type="ECO:0000256" key="6">
    <source>
        <dbReference type="ARBA" id="ARBA00029447"/>
    </source>
</evidence>
<dbReference type="CDD" id="cd11386">
    <property type="entry name" value="MCP_signal"/>
    <property type="match status" value="1"/>
</dbReference>
<dbReference type="InterPro" id="IPR013587">
    <property type="entry name" value="Nitrate/nitrite_sensing"/>
</dbReference>
<evidence type="ECO:0000256" key="4">
    <source>
        <dbReference type="ARBA" id="ARBA00023136"/>
    </source>
</evidence>
<dbReference type="PRINTS" id="PR00260">
    <property type="entry name" value="CHEMTRNSDUCR"/>
</dbReference>
<dbReference type="GO" id="GO:0006935">
    <property type="term" value="P:chemotaxis"/>
    <property type="evidence" value="ECO:0007669"/>
    <property type="project" value="InterPro"/>
</dbReference>
<dbReference type="SMART" id="SM00283">
    <property type="entry name" value="MA"/>
    <property type="match status" value="1"/>
</dbReference>
<evidence type="ECO:0000259" key="11">
    <source>
        <dbReference type="PROSITE" id="PS50906"/>
    </source>
</evidence>
<dbReference type="KEGG" id="sbj:CF168_11770"/>
<protein>
    <submittedName>
        <fullName evidence="12">Chemotaxis protein</fullName>
    </submittedName>
</protein>
<dbReference type="InterPro" id="IPR004089">
    <property type="entry name" value="MCPsignal_dom"/>
</dbReference>
<name>A0A220UNJ4_9GAMM</name>
<accession>A0A220UNJ4</accession>
<dbReference type="GO" id="GO:0004888">
    <property type="term" value="F:transmembrane signaling receptor activity"/>
    <property type="evidence" value="ECO:0007669"/>
    <property type="project" value="InterPro"/>
</dbReference>
<sequence length="664" mass="73300">MKWQWIGNLSLKQKLLMVVLPPLFACFLYGALFLIEKYEYRQELKLIVQLSELAVTNSNLVHELQKERGMSAGFIGSAGKAFAGKIPSQRQLTDSQLKQFQDFISNNALPEVFAPKLREINTQLGRLSGIRSQIDSLSISVADEVAYYTDLNKQLLAIVDETAKAGANQEIAIKAAAFSAYLQMKERAGIERAVLSSTFGQAGFKPKVYAKFITLVSEQNTYLERFLALATPNLIEGIRQLQSGNEVREVEALRQIAIEQVNQKIQHQNPEDWFAKSTARIDRLRDFEQEVSTDLVKTTTDRLYTANEHMFFVLVTLTVVLVLVLLLSLSVIRYLHDSVHHVYSTVTKARKHYDLSVRLTQNSSDEFGELAIAFNDMMNDFESVILQVRASASKLQQAVEQMDVCTHAMEQDVMAGHSEAEQVASAMTEMSATVAEIASNAVNASEASTAANHEAKAGNIEVGRTSAAIKALADDIDGASKAINELDREIHGIVVVLDVISGIAEQTNLLALNAAIEAARAGEMGRGFAVVADEVRSLAQRSQTSTSDIKNMTDRLKSGASIAVKAMERGLAQANNSVHEAEQAGIELKRIVEQVDIIDRMNEQIATATHEQSAVSEDVNRNALKISEIYLNTQRISDELRELTKALTYDAALMSKEVNKFNVN</sequence>
<dbReference type="PANTHER" id="PTHR32089:SF119">
    <property type="entry name" value="METHYL-ACCEPTING CHEMOTAXIS PROTEIN CTPL"/>
    <property type="match status" value="1"/>
</dbReference>
<evidence type="ECO:0000256" key="1">
    <source>
        <dbReference type="ARBA" id="ARBA00004141"/>
    </source>
</evidence>
<keyword evidence="5 7" id="KW-0807">Transducer</keyword>
<comment type="similarity">
    <text evidence="6">Belongs to the methyl-accepting chemotaxis (MCP) protein family.</text>
</comment>
<dbReference type="Proteomes" id="UP000198367">
    <property type="component" value="Chromosome"/>
</dbReference>
<feature type="domain" description="Methyl-accepting transducer" evidence="9">
    <location>
        <begin position="391"/>
        <end position="627"/>
    </location>
</feature>
<dbReference type="PROSITE" id="PS50885">
    <property type="entry name" value="HAMP"/>
    <property type="match status" value="1"/>
</dbReference>
<organism evidence="12 13">
    <name type="scientific">Shewanella bicestrii</name>
    <dbReference type="NCBI Taxonomy" id="2018305"/>
    <lineage>
        <taxon>Bacteria</taxon>
        <taxon>Pseudomonadati</taxon>
        <taxon>Pseudomonadota</taxon>
        <taxon>Gammaproteobacteria</taxon>
        <taxon>Alteromonadales</taxon>
        <taxon>Shewanellaceae</taxon>
        <taxon>Shewanella</taxon>
    </lineage>
</organism>
<dbReference type="PANTHER" id="PTHR32089">
    <property type="entry name" value="METHYL-ACCEPTING CHEMOTAXIS PROTEIN MCPB"/>
    <property type="match status" value="1"/>
</dbReference>
<evidence type="ECO:0000313" key="12">
    <source>
        <dbReference type="EMBL" id="ASK69486.1"/>
    </source>
</evidence>
<gene>
    <name evidence="12" type="ORF">CF168_11770</name>
</gene>
<dbReference type="InterPro" id="IPR010910">
    <property type="entry name" value="Nitrate/nitrite_sensing_bac"/>
</dbReference>
<dbReference type="GO" id="GO:0007165">
    <property type="term" value="P:signal transduction"/>
    <property type="evidence" value="ECO:0007669"/>
    <property type="project" value="UniProtKB-KW"/>
</dbReference>
<dbReference type="EMBL" id="CP022358">
    <property type="protein sequence ID" value="ASK69486.1"/>
    <property type="molecule type" value="Genomic_DNA"/>
</dbReference>
<dbReference type="SUPFAM" id="SSF58104">
    <property type="entry name" value="Methyl-accepting chemotaxis protein (MCP) signaling domain"/>
    <property type="match status" value="1"/>
</dbReference>
<keyword evidence="4 8" id="KW-0472">Membrane</keyword>
<dbReference type="Pfam" id="PF08376">
    <property type="entry name" value="NIT"/>
    <property type="match status" value="1"/>
</dbReference>
<dbReference type="CDD" id="cd06225">
    <property type="entry name" value="HAMP"/>
    <property type="match status" value="1"/>
</dbReference>
<keyword evidence="2 8" id="KW-0812">Transmembrane</keyword>
<dbReference type="GO" id="GO:0016020">
    <property type="term" value="C:membrane"/>
    <property type="evidence" value="ECO:0007669"/>
    <property type="project" value="UniProtKB-SubCell"/>
</dbReference>
<dbReference type="Pfam" id="PF00672">
    <property type="entry name" value="HAMP"/>
    <property type="match status" value="1"/>
</dbReference>
<dbReference type="Gene3D" id="1.10.287.950">
    <property type="entry name" value="Methyl-accepting chemotaxis protein"/>
    <property type="match status" value="1"/>
</dbReference>
<dbReference type="FunFam" id="1.10.287.950:FF:000001">
    <property type="entry name" value="Methyl-accepting chemotaxis sensory transducer"/>
    <property type="match status" value="1"/>
</dbReference>
<evidence type="ECO:0000259" key="10">
    <source>
        <dbReference type="PROSITE" id="PS50885"/>
    </source>
</evidence>
<feature type="domain" description="NIT" evidence="11">
    <location>
        <begin position="55"/>
        <end position="302"/>
    </location>
</feature>
<evidence type="ECO:0000256" key="7">
    <source>
        <dbReference type="PROSITE-ProRule" id="PRU00284"/>
    </source>
</evidence>
<evidence type="ECO:0000256" key="8">
    <source>
        <dbReference type="SAM" id="Phobius"/>
    </source>
</evidence>